<accession>A0AAD7AD07</accession>
<dbReference type="SUPFAM" id="SSF52047">
    <property type="entry name" value="RNI-like"/>
    <property type="match status" value="1"/>
</dbReference>
<proteinExistence type="predicted"/>
<dbReference type="Proteomes" id="UP001218218">
    <property type="component" value="Unassembled WGS sequence"/>
</dbReference>
<sequence>MSSPFASRLGTNYSAQDKEIDQIKALLVEPCQKLKDLDEEIDAMRKALDKLTEERDTLSAYVEAHKALLSPFRRLPRDIIEAIFMACLPTHHNCVMSAQEAPVILGRICSSWRMISHSFPRLWSSLHIVEPVRHYSSSPGLHQAKAAQRLEVADAWLRRSGMCPLSISLQSYLDHGVGMDPPLMESTPNADSFLHILVPFASRWQNISLTISLSAVQTLLRLTENEVPLLKSLTITECRENPYDSTTWTLPQVCVLGAPGLARFSLSGRNVHSLDLPLCWSNLTALSLLGSGWSTGTITTNPQTCQVVLDILSRCPELRICTVMALEPPDSGYLQDFVVECPFLRTFYLLCDGTPLHTAGRLLSRLSLPALQDFQLKGISFGGPDPENTFSADSLLSFFAASTQLESINIDGAMFSRAILIDIFRRLPLGVRHITIARPVWQPRLEDTTFDDEILEALTVSPGHSLCPALEEVIIHYCPKVSDEAILRFIMSRMPALKLVDIKFDRERKVDILPTLQPFVEAGLKTSISYITFPSPKFSPWIGIPAISPFGLD</sequence>
<dbReference type="EMBL" id="JARIHO010000010">
    <property type="protein sequence ID" value="KAJ7354564.1"/>
    <property type="molecule type" value="Genomic_DNA"/>
</dbReference>
<protein>
    <recommendedName>
        <fullName evidence="4">F-box domain-containing protein</fullName>
    </recommendedName>
</protein>
<name>A0AAD7AD07_9AGAR</name>
<dbReference type="PANTHER" id="PTHR38926">
    <property type="entry name" value="F-BOX DOMAIN CONTAINING PROTEIN, EXPRESSED"/>
    <property type="match status" value="1"/>
</dbReference>
<keyword evidence="1" id="KW-0175">Coiled coil</keyword>
<keyword evidence="3" id="KW-1185">Reference proteome</keyword>
<evidence type="ECO:0000313" key="2">
    <source>
        <dbReference type="EMBL" id="KAJ7354564.1"/>
    </source>
</evidence>
<gene>
    <name evidence="2" type="ORF">DFH08DRAFT_47217</name>
</gene>
<evidence type="ECO:0000256" key="1">
    <source>
        <dbReference type="SAM" id="Coils"/>
    </source>
</evidence>
<dbReference type="PANTHER" id="PTHR38926:SF5">
    <property type="entry name" value="F-BOX AND LEUCINE-RICH REPEAT PROTEIN 6"/>
    <property type="match status" value="1"/>
</dbReference>
<organism evidence="2 3">
    <name type="scientific">Mycena albidolilacea</name>
    <dbReference type="NCBI Taxonomy" id="1033008"/>
    <lineage>
        <taxon>Eukaryota</taxon>
        <taxon>Fungi</taxon>
        <taxon>Dikarya</taxon>
        <taxon>Basidiomycota</taxon>
        <taxon>Agaricomycotina</taxon>
        <taxon>Agaricomycetes</taxon>
        <taxon>Agaricomycetidae</taxon>
        <taxon>Agaricales</taxon>
        <taxon>Marasmiineae</taxon>
        <taxon>Mycenaceae</taxon>
        <taxon>Mycena</taxon>
    </lineage>
</organism>
<dbReference type="InterPro" id="IPR032675">
    <property type="entry name" value="LRR_dom_sf"/>
</dbReference>
<evidence type="ECO:0008006" key="4">
    <source>
        <dbReference type="Google" id="ProtNLM"/>
    </source>
</evidence>
<feature type="coiled-coil region" evidence="1">
    <location>
        <begin position="34"/>
        <end position="61"/>
    </location>
</feature>
<evidence type="ECO:0000313" key="3">
    <source>
        <dbReference type="Proteomes" id="UP001218218"/>
    </source>
</evidence>
<dbReference type="Gene3D" id="3.80.10.10">
    <property type="entry name" value="Ribonuclease Inhibitor"/>
    <property type="match status" value="1"/>
</dbReference>
<comment type="caution">
    <text evidence="2">The sequence shown here is derived from an EMBL/GenBank/DDBJ whole genome shotgun (WGS) entry which is preliminary data.</text>
</comment>
<dbReference type="AlphaFoldDB" id="A0AAD7AD07"/>
<reference evidence="2" key="1">
    <citation type="submission" date="2023-03" db="EMBL/GenBank/DDBJ databases">
        <title>Massive genome expansion in bonnet fungi (Mycena s.s.) driven by repeated elements and novel gene families across ecological guilds.</title>
        <authorList>
            <consortium name="Lawrence Berkeley National Laboratory"/>
            <person name="Harder C.B."/>
            <person name="Miyauchi S."/>
            <person name="Viragh M."/>
            <person name="Kuo A."/>
            <person name="Thoen E."/>
            <person name="Andreopoulos B."/>
            <person name="Lu D."/>
            <person name="Skrede I."/>
            <person name="Drula E."/>
            <person name="Henrissat B."/>
            <person name="Morin E."/>
            <person name="Kohler A."/>
            <person name="Barry K."/>
            <person name="LaButti K."/>
            <person name="Morin E."/>
            <person name="Salamov A."/>
            <person name="Lipzen A."/>
            <person name="Mereny Z."/>
            <person name="Hegedus B."/>
            <person name="Baldrian P."/>
            <person name="Stursova M."/>
            <person name="Weitz H."/>
            <person name="Taylor A."/>
            <person name="Grigoriev I.V."/>
            <person name="Nagy L.G."/>
            <person name="Martin F."/>
            <person name="Kauserud H."/>
        </authorList>
    </citation>
    <scope>NUCLEOTIDE SEQUENCE</scope>
    <source>
        <strain evidence="2">CBHHK002</strain>
    </source>
</reference>